<reference evidence="5" key="1">
    <citation type="submission" date="2025-08" db="UniProtKB">
        <authorList>
            <consortium name="RefSeq"/>
        </authorList>
    </citation>
    <scope>IDENTIFICATION</scope>
    <source>
        <tissue evidence="5">Muscle</tissue>
    </source>
</reference>
<dbReference type="InterPro" id="IPR035892">
    <property type="entry name" value="C2_domain_sf"/>
</dbReference>
<sequence length="455" mass="51098">MKDLAVAVTLIGISIIVCAIIYGLCRLLGGWTWLRSWLTGSKEEIAHLTKNEDFNMKGYSNMEESESDLALNASGNYKHFDNVTNDVKLVDEVKPGEKKTDLIPLMPRPRPRPHQTPVPDPIAVLAQPTDKVIRQSSRDSDGKHSPDSDLPDALAFDNSDTKLQRALSCDSVSSDTSVILETLELPQSNGELEIGFEYDSETEDLIVIVNQARDLVGPDPNLTVDSYVRVFLLPDKTTNMQTRVQRRTNDPVFKERFLFGVDSRELGQRSVLCYVYTSDKYTNTLIGEAEIKMFGIDLKKPYVTWVPIIDSNQKPADLGDVMFSLSYLPTAERLTVVIVKARNLKFSNAQETGSPFVKVYLLQNGKKISKKKTSIKKDDKNPIFNEAMIFSVPTNALQQNIQLRITVADYRVDGKAPSLGHVFVGSQCRGKSLSHWNQMMSSLRKPIAMWHTLRK</sequence>
<evidence type="ECO:0000313" key="4">
    <source>
        <dbReference type="Proteomes" id="UP000694941"/>
    </source>
</evidence>
<dbReference type="Gene3D" id="2.60.40.150">
    <property type="entry name" value="C2 domain"/>
    <property type="match status" value="2"/>
</dbReference>
<dbReference type="PROSITE" id="PS50004">
    <property type="entry name" value="C2"/>
    <property type="match status" value="2"/>
</dbReference>
<name>A0ABM1SDZ8_LIMPO</name>
<dbReference type="Pfam" id="PF00168">
    <property type="entry name" value="C2"/>
    <property type="match status" value="2"/>
</dbReference>
<proteinExistence type="predicted"/>
<evidence type="ECO:0000259" key="3">
    <source>
        <dbReference type="PROSITE" id="PS50004"/>
    </source>
</evidence>
<dbReference type="Proteomes" id="UP000694941">
    <property type="component" value="Unplaced"/>
</dbReference>
<dbReference type="PANTHER" id="PTHR10024">
    <property type="entry name" value="SYNAPTOTAGMIN"/>
    <property type="match status" value="1"/>
</dbReference>
<keyword evidence="2" id="KW-0812">Transmembrane</keyword>
<organism evidence="4 5">
    <name type="scientific">Limulus polyphemus</name>
    <name type="common">Atlantic horseshoe crab</name>
    <dbReference type="NCBI Taxonomy" id="6850"/>
    <lineage>
        <taxon>Eukaryota</taxon>
        <taxon>Metazoa</taxon>
        <taxon>Ecdysozoa</taxon>
        <taxon>Arthropoda</taxon>
        <taxon>Chelicerata</taxon>
        <taxon>Merostomata</taxon>
        <taxon>Xiphosura</taxon>
        <taxon>Limulidae</taxon>
        <taxon>Limulus</taxon>
    </lineage>
</organism>
<keyword evidence="4" id="KW-1185">Reference proteome</keyword>
<feature type="region of interest" description="Disordered" evidence="1">
    <location>
        <begin position="98"/>
        <end position="153"/>
    </location>
</feature>
<dbReference type="RefSeq" id="XP_022241853.1">
    <property type="nucleotide sequence ID" value="XM_022386145.1"/>
</dbReference>
<feature type="compositionally biased region" description="Basic and acidic residues" evidence="1">
    <location>
        <begin position="131"/>
        <end position="147"/>
    </location>
</feature>
<dbReference type="PANTHER" id="PTHR10024:SF252">
    <property type="entry name" value="SYNAPTOTAGMIN-12"/>
    <property type="match status" value="1"/>
</dbReference>
<evidence type="ECO:0000256" key="2">
    <source>
        <dbReference type="SAM" id="Phobius"/>
    </source>
</evidence>
<keyword evidence="2" id="KW-0472">Membrane</keyword>
<gene>
    <name evidence="5" type="primary">LOC106459620</name>
</gene>
<keyword evidence="2" id="KW-1133">Transmembrane helix</keyword>
<dbReference type="SMART" id="SM00239">
    <property type="entry name" value="C2"/>
    <property type="match status" value="2"/>
</dbReference>
<dbReference type="SUPFAM" id="SSF49562">
    <property type="entry name" value="C2 domain (Calcium/lipid-binding domain, CaLB)"/>
    <property type="match status" value="2"/>
</dbReference>
<protein>
    <submittedName>
        <fullName evidence="5">Synaptotagmin-12-like isoform X1</fullName>
    </submittedName>
</protein>
<dbReference type="InterPro" id="IPR000008">
    <property type="entry name" value="C2_dom"/>
</dbReference>
<feature type="domain" description="C2" evidence="3">
    <location>
        <begin position="317"/>
        <end position="451"/>
    </location>
</feature>
<evidence type="ECO:0000313" key="5">
    <source>
        <dbReference type="RefSeq" id="XP_022241853.1"/>
    </source>
</evidence>
<dbReference type="GeneID" id="106459620"/>
<feature type="transmembrane region" description="Helical" evidence="2">
    <location>
        <begin position="6"/>
        <end position="25"/>
    </location>
</feature>
<accession>A0ABM1SDZ8</accession>
<evidence type="ECO:0000256" key="1">
    <source>
        <dbReference type="SAM" id="MobiDB-lite"/>
    </source>
</evidence>
<feature type="domain" description="C2" evidence="3">
    <location>
        <begin position="188"/>
        <end position="306"/>
    </location>
</feature>